<name>A0A1J1HXY4_9DIPT</name>
<keyword evidence="3" id="KW-1185">Reference proteome</keyword>
<dbReference type="Gene3D" id="2.170.270.10">
    <property type="entry name" value="SET domain"/>
    <property type="match status" value="1"/>
</dbReference>
<dbReference type="SUPFAM" id="SSF82199">
    <property type="entry name" value="SET domain"/>
    <property type="match status" value="1"/>
</dbReference>
<evidence type="ECO:0000259" key="1">
    <source>
        <dbReference type="PROSITE" id="PS50280"/>
    </source>
</evidence>
<protein>
    <submittedName>
        <fullName evidence="2">CLUMA_CG006457, isoform A</fullName>
    </submittedName>
</protein>
<accession>A0A1J1HXY4</accession>
<dbReference type="InterPro" id="IPR046341">
    <property type="entry name" value="SET_dom_sf"/>
</dbReference>
<dbReference type="GO" id="GO:0008276">
    <property type="term" value="F:protein methyltransferase activity"/>
    <property type="evidence" value="ECO:0007669"/>
    <property type="project" value="UniProtKB-ARBA"/>
</dbReference>
<dbReference type="STRING" id="568069.A0A1J1HXY4"/>
<feature type="domain" description="SET" evidence="1">
    <location>
        <begin position="13"/>
        <end position="189"/>
    </location>
</feature>
<dbReference type="PROSITE" id="PS50280">
    <property type="entry name" value="SET"/>
    <property type="match status" value="1"/>
</dbReference>
<reference evidence="2 3" key="1">
    <citation type="submission" date="2015-04" db="EMBL/GenBank/DDBJ databases">
        <authorList>
            <person name="Syromyatnikov M.Y."/>
            <person name="Popov V.N."/>
        </authorList>
    </citation>
    <scope>NUCLEOTIDE SEQUENCE [LARGE SCALE GENOMIC DNA]</scope>
</reference>
<evidence type="ECO:0000313" key="2">
    <source>
        <dbReference type="EMBL" id="CRK92827.1"/>
    </source>
</evidence>
<dbReference type="GO" id="GO:0008170">
    <property type="term" value="F:N-methyltransferase activity"/>
    <property type="evidence" value="ECO:0007669"/>
    <property type="project" value="UniProtKB-ARBA"/>
</dbReference>
<evidence type="ECO:0000313" key="3">
    <source>
        <dbReference type="Proteomes" id="UP000183832"/>
    </source>
</evidence>
<dbReference type="SMART" id="SM00317">
    <property type="entry name" value="SET"/>
    <property type="match status" value="1"/>
</dbReference>
<dbReference type="EMBL" id="CVRI01000035">
    <property type="protein sequence ID" value="CRK92827.1"/>
    <property type="molecule type" value="Genomic_DNA"/>
</dbReference>
<dbReference type="GO" id="GO:0008757">
    <property type="term" value="F:S-adenosylmethionine-dependent methyltransferase activity"/>
    <property type="evidence" value="ECO:0007669"/>
    <property type="project" value="UniProtKB-ARBA"/>
</dbReference>
<dbReference type="Pfam" id="PF00856">
    <property type="entry name" value="SET"/>
    <property type="match status" value="1"/>
</dbReference>
<dbReference type="AlphaFoldDB" id="A0A1J1HXY4"/>
<proteinExistence type="predicted"/>
<dbReference type="PANTHER" id="PTHR47111:SF1">
    <property type="entry name" value="SET AND MYND DOMAIN-CONTAINING PROTEIN 4"/>
    <property type="match status" value="1"/>
</dbReference>
<dbReference type="CDD" id="cd20071">
    <property type="entry name" value="SET_SMYD"/>
    <property type="match status" value="1"/>
</dbReference>
<dbReference type="OrthoDB" id="7785599at2759"/>
<gene>
    <name evidence="2" type="ORF">CLUMA_CG006457</name>
</gene>
<organism evidence="2 3">
    <name type="scientific">Clunio marinus</name>
    <dbReference type="NCBI Taxonomy" id="568069"/>
    <lineage>
        <taxon>Eukaryota</taxon>
        <taxon>Metazoa</taxon>
        <taxon>Ecdysozoa</taxon>
        <taxon>Arthropoda</taxon>
        <taxon>Hexapoda</taxon>
        <taxon>Insecta</taxon>
        <taxon>Pterygota</taxon>
        <taxon>Neoptera</taxon>
        <taxon>Endopterygota</taxon>
        <taxon>Diptera</taxon>
        <taxon>Nematocera</taxon>
        <taxon>Chironomoidea</taxon>
        <taxon>Chironomidae</taxon>
        <taxon>Clunio</taxon>
    </lineage>
</organism>
<dbReference type="PANTHER" id="PTHR47111">
    <property type="entry name" value="BCDNA.LD29892"/>
    <property type="match status" value="1"/>
</dbReference>
<dbReference type="Proteomes" id="UP000183832">
    <property type="component" value="Unassembled WGS sequence"/>
</dbReference>
<sequence>MKISQRFHQFECQVIEINEHDDNSIFEMTHRVVQEALGIFSNIEKFQKFIEQNSQLKTIFEMSLTNIDDKKKEKNLLIATNALQRNKIPAEMKSLMDQHVELMRSITKNVKHREFLDEFMRKEMEIVITNTFGLTSPNGNEFGAGIFPLSSFFNHSCSPNVMRITVENKLVFIVSRPIEENEQLFVCYRNDFMETSTESRKAELRTKYNFDCVCEACIENFPLLIDIKSTSLNKISPEKTSTQQFTEQIAKAEFKTNCEFINKNSKNFPNYEVCNLIKRNQSLLEYLANISSSFSW</sequence>
<dbReference type="InterPro" id="IPR001214">
    <property type="entry name" value="SET_dom"/>
</dbReference>